<feature type="transmembrane region" description="Helical" evidence="4">
    <location>
        <begin position="87"/>
        <end position="108"/>
    </location>
</feature>
<dbReference type="Pfam" id="PF07690">
    <property type="entry name" value="MFS_1"/>
    <property type="match status" value="1"/>
</dbReference>
<feature type="transmembrane region" description="Helical" evidence="4">
    <location>
        <begin position="22"/>
        <end position="50"/>
    </location>
</feature>
<protein>
    <submittedName>
        <fullName evidence="6">Putative MFS family arabinose efflux permease</fullName>
    </submittedName>
</protein>
<dbReference type="PANTHER" id="PTHR23534">
    <property type="entry name" value="MFS PERMEASE"/>
    <property type="match status" value="1"/>
</dbReference>
<dbReference type="Proteomes" id="UP000245708">
    <property type="component" value="Unassembled WGS sequence"/>
</dbReference>
<reference evidence="6 7" key="1">
    <citation type="submission" date="2018-05" db="EMBL/GenBank/DDBJ databases">
        <title>Genomic Encyclopedia of Type Strains, Phase IV (KMG-IV): sequencing the most valuable type-strain genomes for metagenomic binning, comparative biology and taxonomic classification.</title>
        <authorList>
            <person name="Goeker M."/>
        </authorList>
    </citation>
    <scope>NUCLEOTIDE SEQUENCE [LARGE SCALE GENOMIC DNA]</scope>
    <source>
        <strain evidence="6 7">DSM 16097</strain>
    </source>
</reference>
<feature type="transmembrane region" description="Helical" evidence="4">
    <location>
        <begin position="263"/>
        <end position="283"/>
    </location>
</feature>
<keyword evidence="7" id="KW-1185">Reference proteome</keyword>
<comment type="caution">
    <text evidence="6">The sequence shown here is derived from an EMBL/GenBank/DDBJ whole genome shotgun (WGS) entry which is preliminary data.</text>
</comment>
<feature type="transmembrane region" description="Helical" evidence="4">
    <location>
        <begin position="147"/>
        <end position="166"/>
    </location>
</feature>
<evidence type="ECO:0000256" key="2">
    <source>
        <dbReference type="ARBA" id="ARBA00022989"/>
    </source>
</evidence>
<dbReference type="OrthoDB" id="8558006at2"/>
<dbReference type="RefSeq" id="WP_109665315.1">
    <property type="nucleotide sequence ID" value="NZ_QGGW01000001.1"/>
</dbReference>
<feature type="transmembrane region" description="Helical" evidence="4">
    <location>
        <begin position="383"/>
        <end position="404"/>
    </location>
</feature>
<evidence type="ECO:0000256" key="3">
    <source>
        <dbReference type="ARBA" id="ARBA00023136"/>
    </source>
</evidence>
<evidence type="ECO:0000313" key="6">
    <source>
        <dbReference type="EMBL" id="PWK62593.1"/>
    </source>
</evidence>
<feature type="transmembrane region" description="Helical" evidence="4">
    <location>
        <begin position="351"/>
        <end position="371"/>
    </location>
</feature>
<feature type="transmembrane region" description="Helical" evidence="4">
    <location>
        <begin position="225"/>
        <end position="243"/>
    </location>
</feature>
<feature type="transmembrane region" description="Helical" evidence="4">
    <location>
        <begin position="290"/>
        <end position="309"/>
    </location>
</feature>
<dbReference type="PROSITE" id="PS50850">
    <property type="entry name" value="MFS"/>
    <property type="match status" value="1"/>
</dbReference>
<accession>A0A316H4T7</accession>
<dbReference type="InterPro" id="IPR020846">
    <property type="entry name" value="MFS_dom"/>
</dbReference>
<keyword evidence="3 4" id="KW-0472">Membrane</keyword>
<evidence type="ECO:0000259" key="5">
    <source>
        <dbReference type="PROSITE" id="PS50850"/>
    </source>
</evidence>
<evidence type="ECO:0000313" key="7">
    <source>
        <dbReference type="Proteomes" id="UP000245708"/>
    </source>
</evidence>
<keyword evidence="1 4" id="KW-0812">Transmembrane</keyword>
<proteinExistence type="predicted"/>
<dbReference type="AlphaFoldDB" id="A0A316H4T7"/>
<dbReference type="InterPro" id="IPR036259">
    <property type="entry name" value="MFS_trans_sf"/>
</dbReference>
<feature type="transmembrane region" description="Helical" evidence="4">
    <location>
        <begin position="56"/>
        <end position="75"/>
    </location>
</feature>
<keyword evidence="2 4" id="KW-1133">Transmembrane helix</keyword>
<dbReference type="GO" id="GO:0022857">
    <property type="term" value="F:transmembrane transporter activity"/>
    <property type="evidence" value="ECO:0007669"/>
    <property type="project" value="InterPro"/>
</dbReference>
<dbReference type="PANTHER" id="PTHR23534:SF1">
    <property type="entry name" value="MAJOR FACILITATOR SUPERFAMILY PROTEIN"/>
    <property type="match status" value="1"/>
</dbReference>
<feature type="transmembrane region" description="Helical" evidence="4">
    <location>
        <begin position="114"/>
        <end position="135"/>
    </location>
</feature>
<feature type="transmembrane region" description="Helical" evidence="4">
    <location>
        <begin position="178"/>
        <end position="198"/>
    </location>
</feature>
<gene>
    <name evidence="6" type="ORF">C7455_101622</name>
</gene>
<evidence type="ECO:0000256" key="1">
    <source>
        <dbReference type="ARBA" id="ARBA00022692"/>
    </source>
</evidence>
<feature type="domain" description="Major facilitator superfamily (MFS) profile" evidence="5">
    <location>
        <begin position="224"/>
        <end position="412"/>
    </location>
</feature>
<dbReference type="EMBL" id="QGGW01000001">
    <property type="protein sequence ID" value="PWK62593.1"/>
    <property type="molecule type" value="Genomic_DNA"/>
</dbReference>
<dbReference type="SUPFAM" id="SSF103473">
    <property type="entry name" value="MFS general substrate transporter"/>
    <property type="match status" value="1"/>
</dbReference>
<organism evidence="6 7">
    <name type="scientific">Roseicyclus mahoneyensis</name>
    <dbReference type="NCBI Taxonomy" id="164332"/>
    <lineage>
        <taxon>Bacteria</taxon>
        <taxon>Pseudomonadati</taxon>
        <taxon>Pseudomonadota</taxon>
        <taxon>Alphaproteobacteria</taxon>
        <taxon>Rhodobacterales</taxon>
        <taxon>Roseobacteraceae</taxon>
        <taxon>Roseicyclus</taxon>
    </lineage>
</organism>
<dbReference type="InterPro" id="IPR011701">
    <property type="entry name" value="MFS"/>
</dbReference>
<sequence>MTDTTPQAAGAAHDDSRAKRNVAVLVAAQAVLGAQMPLIFTVGGLAGLMIAPSPALATIPISLIVFGSMTTAPWLSALMQRFGRQAGFFVGALGGALGAGVSATGLWIDSFALFLLGSYLTGIYMSAQGFYRFAAADTASAAFRPKAISYVMAGGLLSALVGPQLVKFTVDATVIPFVGSYAFVVLINLAGAGLFAFLDVPKPAPPQPGDARGRTRMELLRDPKIAVAIICGMVSYALMNLMMTSTPLAVVGCGFSTGNAADIVSAHVIAMYAPSFVTGHLIARFGAMRIVALGLFLLACAGGVAMTGVELFQFFWSLVLLGIGWNFGFIGATALLTQAHRPEERGRVQGLNDFLVFGCVTVASLASGLMMSLGDSVEDGWTAINLAMIPFLMLAGAALIWLALRPKDAYAT</sequence>
<dbReference type="Gene3D" id="1.20.1250.20">
    <property type="entry name" value="MFS general substrate transporter like domains"/>
    <property type="match status" value="1"/>
</dbReference>
<evidence type="ECO:0000256" key="4">
    <source>
        <dbReference type="SAM" id="Phobius"/>
    </source>
</evidence>
<name>A0A316H4T7_9RHOB</name>
<feature type="transmembrane region" description="Helical" evidence="4">
    <location>
        <begin position="315"/>
        <end position="339"/>
    </location>
</feature>